<evidence type="ECO:0000313" key="5">
    <source>
        <dbReference type="Proteomes" id="UP001419268"/>
    </source>
</evidence>
<organism evidence="4 5">
    <name type="scientific">Stephania cephalantha</name>
    <dbReference type="NCBI Taxonomy" id="152367"/>
    <lineage>
        <taxon>Eukaryota</taxon>
        <taxon>Viridiplantae</taxon>
        <taxon>Streptophyta</taxon>
        <taxon>Embryophyta</taxon>
        <taxon>Tracheophyta</taxon>
        <taxon>Spermatophyta</taxon>
        <taxon>Magnoliopsida</taxon>
        <taxon>Ranunculales</taxon>
        <taxon>Menispermaceae</taxon>
        <taxon>Menispermoideae</taxon>
        <taxon>Cissampelideae</taxon>
        <taxon>Stephania</taxon>
    </lineage>
</organism>
<dbReference type="Gene3D" id="2.130.10.10">
    <property type="entry name" value="YVTN repeat-like/Quinoprotein amine dehydrogenase"/>
    <property type="match status" value="1"/>
</dbReference>
<proteinExistence type="predicted"/>
<keyword evidence="3" id="KW-0732">Signal</keyword>
<dbReference type="PANTHER" id="PTHR19857">
    <property type="entry name" value="MITOCHONDRIAL DIVISION PROTEIN 1-RELATED"/>
    <property type="match status" value="1"/>
</dbReference>
<dbReference type="InterPro" id="IPR036322">
    <property type="entry name" value="WD40_repeat_dom_sf"/>
</dbReference>
<keyword evidence="5" id="KW-1185">Reference proteome</keyword>
<accession>A0AAP0LA02</accession>
<evidence type="ECO:0000256" key="3">
    <source>
        <dbReference type="SAM" id="SignalP"/>
    </source>
</evidence>
<dbReference type="Proteomes" id="UP001419268">
    <property type="component" value="Unassembled WGS sequence"/>
</dbReference>
<dbReference type="InterPro" id="IPR051179">
    <property type="entry name" value="WD_repeat_multifunction"/>
</dbReference>
<dbReference type="PANTHER" id="PTHR19857:SF8">
    <property type="entry name" value="ANGIO-ASSOCIATED MIGRATORY CELL PROTEIN"/>
    <property type="match status" value="1"/>
</dbReference>
<keyword evidence="1" id="KW-0853">WD repeat</keyword>
<evidence type="ECO:0000256" key="2">
    <source>
        <dbReference type="ARBA" id="ARBA00022737"/>
    </source>
</evidence>
<evidence type="ECO:0000313" key="4">
    <source>
        <dbReference type="EMBL" id="KAK9166547.1"/>
    </source>
</evidence>
<dbReference type="SUPFAM" id="SSF50978">
    <property type="entry name" value="WD40 repeat-like"/>
    <property type="match status" value="1"/>
</dbReference>
<evidence type="ECO:0000256" key="1">
    <source>
        <dbReference type="ARBA" id="ARBA00022574"/>
    </source>
</evidence>
<keyword evidence="2" id="KW-0677">Repeat</keyword>
<feature type="signal peptide" evidence="3">
    <location>
        <begin position="1"/>
        <end position="24"/>
    </location>
</feature>
<dbReference type="EMBL" id="JBBNAG010000001">
    <property type="protein sequence ID" value="KAK9166547.1"/>
    <property type="molecule type" value="Genomic_DNA"/>
</dbReference>
<comment type="caution">
    <text evidence="4">The sequence shown here is derived from an EMBL/GenBank/DDBJ whole genome shotgun (WGS) entry which is preliminary data.</text>
</comment>
<feature type="chain" id="PRO_5043028990" evidence="3">
    <location>
        <begin position="25"/>
        <end position="125"/>
    </location>
</feature>
<reference evidence="4 5" key="1">
    <citation type="submission" date="2024-01" db="EMBL/GenBank/DDBJ databases">
        <title>Genome assemblies of Stephania.</title>
        <authorList>
            <person name="Yang L."/>
        </authorList>
    </citation>
    <scope>NUCLEOTIDE SEQUENCE [LARGE SCALE GENOMIC DNA]</scope>
    <source>
        <strain evidence="4">JXDWG</strain>
        <tissue evidence="4">Leaf</tissue>
    </source>
</reference>
<protein>
    <submittedName>
        <fullName evidence="4">Uncharacterized protein</fullName>
    </submittedName>
</protein>
<name>A0AAP0LA02_9MAGN</name>
<dbReference type="InterPro" id="IPR015943">
    <property type="entry name" value="WD40/YVTN_repeat-like_dom_sf"/>
</dbReference>
<gene>
    <name evidence="4" type="ORF">Scep_001738</name>
</gene>
<dbReference type="AlphaFoldDB" id="A0AAP0LA02"/>
<sequence>MRDVQGLPYCFALILSRCLICVTGELYSGACNPSDPRLVATGGCDDKGFLWRIGQGDWAQDLQGHKVYISCFTFSANGQLLLRYKVEDILFSYGEMKFKVEAKLVGCAVDQVASKRTLSLGGFRG</sequence>